<dbReference type="SUPFAM" id="SSF51556">
    <property type="entry name" value="Metallo-dependent hydrolases"/>
    <property type="match status" value="1"/>
</dbReference>
<reference evidence="2" key="1">
    <citation type="submission" date="2020-08" db="EMBL/GenBank/DDBJ databases">
        <title>Genome public.</title>
        <authorList>
            <person name="Liu C."/>
            <person name="Sun Q."/>
        </authorList>
    </citation>
    <scope>NUCLEOTIDE SEQUENCE</scope>
    <source>
        <strain evidence="2">BX22</strain>
    </source>
</reference>
<dbReference type="InterPro" id="IPR011059">
    <property type="entry name" value="Metal-dep_hydrolase_composite"/>
</dbReference>
<dbReference type="SUPFAM" id="SSF51338">
    <property type="entry name" value="Composite domain of metallo-dependent hydrolases"/>
    <property type="match status" value="1"/>
</dbReference>
<evidence type="ECO:0000313" key="3">
    <source>
        <dbReference type="Proteomes" id="UP000637359"/>
    </source>
</evidence>
<protein>
    <submittedName>
        <fullName evidence="2">Amidohydrolase family protein</fullName>
    </submittedName>
</protein>
<dbReference type="Gene3D" id="2.30.40.10">
    <property type="entry name" value="Urease, subunit C, domain 1"/>
    <property type="match status" value="2"/>
</dbReference>
<dbReference type="EMBL" id="JACOOL010000014">
    <property type="protein sequence ID" value="MBC5638335.1"/>
    <property type="molecule type" value="Genomic_DNA"/>
</dbReference>
<evidence type="ECO:0000313" key="2">
    <source>
        <dbReference type="EMBL" id="MBC5638335.1"/>
    </source>
</evidence>
<dbReference type="InterPro" id="IPR051781">
    <property type="entry name" value="Metallo-dep_Hydrolase"/>
</dbReference>
<sequence>MKELRHYIAANGTIIDVENEVSFEGSIEICDGKIRRIYTQNEALPDDISVVDVSGKYLIPGLIDMHCHIQERFAPHFLASGVTTVRNTAGNVFLLKNMIDAPFDVPTPRVYAADRMIDGTPGLWGPTSFGNLVTDDPETARKEVRRQAEAGAKFIKVYGLIKKEVLQAVVEEAREFNLEVSCDLIHAKELNALEAAEIGVTWFEHASGFVQALYDGWHPTADQEKWRHIDWEKPDEARIKALCEEMLKHHVKLCPTLVLTDQVTQQPNPWYPKNKVTESLKKEGILIDHWEKNAVQEALLKEQIGILDLFTKTVAKTYADLGGTVVAGTDTPALIWTFPGMALHRELELFVEIGFSEIEALQAATIQAARSIQMEEIGAIKEGFIADLVVLDANPLIDIQYTKSIHHIIKGGKIYSQDELLSNVPSNEYMEKLIADFQIEWEKVESVQS</sequence>
<feature type="domain" description="Amidohydrolase-related" evidence="1">
    <location>
        <begin position="57"/>
        <end position="414"/>
    </location>
</feature>
<dbReference type="AlphaFoldDB" id="A0A923L8J1"/>
<organism evidence="2 3">
    <name type="scientific">Ornithinibacillus hominis</name>
    <dbReference type="NCBI Taxonomy" id="2763055"/>
    <lineage>
        <taxon>Bacteria</taxon>
        <taxon>Bacillati</taxon>
        <taxon>Bacillota</taxon>
        <taxon>Bacilli</taxon>
        <taxon>Bacillales</taxon>
        <taxon>Bacillaceae</taxon>
        <taxon>Ornithinibacillus</taxon>
    </lineage>
</organism>
<proteinExistence type="predicted"/>
<dbReference type="GO" id="GO:0016810">
    <property type="term" value="F:hydrolase activity, acting on carbon-nitrogen (but not peptide) bonds"/>
    <property type="evidence" value="ECO:0007669"/>
    <property type="project" value="InterPro"/>
</dbReference>
<name>A0A923L8J1_9BACI</name>
<dbReference type="PANTHER" id="PTHR43135:SF3">
    <property type="entry name" value="ALPHA-D-RIBOSE 1-METHYLPHOSPHONATE 5-TRIPHOSPHATE DIPHOSPHATASE"/>
    <property type="match status" value="1"/>
</dbReference>
<keyword evidence="3" id="KW-1185">Reference proteome</keyword>
<evidence type="ECO:0000259" key="1">
    <source>
        <dbReference type="Pfam" id="PF01979"/>
    </source>
</evidence>
<dbReference type="Gene3D" id="3.20.20.140">
    <property type="entry name" value="Metal-dependent hydrolases"/>
    <property type="match status" value="1"/>
</dbReference>
<dbReference type="InterPro" id="IPR006680">
    <property type="entry name" value="Amidohydro-rel"/>
</dbReference>
<accession>A0A923L8J1</accession>
<comment type="caution">
    <text evidence="2">The sequence shown here is derived from an EMBL/GenBank/DDBJ whole genome shotgun (WGS) entry which is preliminary data.</text>
</comment>
<dbReference type="Pfam" id="PF01979">
    <property type="entry name" value="Amidohydro_1"/>
    <property type="match status" value="1"/>
</dbReference>
<gene>
    <name evidence="2" type="ORF">H8S33_16260</name>
</gene>
<dbReference type="InterPro" id="IPR032466">
    <property type="entry name" value="Metal_Hydrolase"/>
</dbReference>
<dbReference type="RefSeq" id="WP_186871043.1">
    <property type="nucleotide sequence ID" value="NZ_JACOOL010000014.1"/>
</dbReference>
<dbReference type="Proteomes" id="UP000637359">
    <property type="component" value="Unassembled WGS sequence"/>
</dbReference>
<dbReference type="PANTHER" id="PTHR43135">
    <property type="entry name" value="ALPHA-D-RIBOSE 1-METHYLPHOSPHONATE 5-TRIPHOSPHATE DIPHOSPHATASE"/>
    <property type="match status" value="1"/>
</dbReference>